<sequence length="517" mass="55963">MDAISAFEKGLANHPDRACFIFGDQSWTYQEVGRLINRIANKLNACGYQDGVQGAVLSPNDAIAFTCVFGILKAGMTWVPLNAKNTPDNNRYLCDAFDAQVLFYHSSMAATVQDIRDGLPKVEIFVCVDQPMNGDPSLENWLGDVSDIAAPAQQDPHSLSMILPTGGTTGMPKGAMLSRHSIAVFCRTVVELCPHDEPPVYLAAAPLTHAAGLICFPIMAQGGTTVITTSPDPLNLMQLIARHRVTDLFLPPTVIYMMLAHPQVSQFDYSSLRYFLYGAAPMSVAKLKEAITVFGPVMTQFFGQSEAPCTCTHLSPAEHIPNGVPASDSVLSSCGKATPYVELAILDGGGNPVPDGERGELAVRSDLVMMGYYKNPEATAAATVNGWHLTGDIAFKDADGYYHLVDRMKDMIITGGFNVFSTEVEQAMLSHPAVQDCAVIGVPDDKWGEAVKAVVQLRGGQTTTEATLIDHAKALLGSVKAPKTVEIWDDLPRSTVGKVLKRDIRSKFWENRDRAIN</sequence>
<keyword evidence="5" id="KW-0479">Metal-binding</keyword>
<dbReference type="PANTHER" id="PTHR43767:SF7">
    <property type="entry name" value="MEDIUM_LONG-CHAIN-FATTY-ACID--COA LIGASE FADD8"/>
    <property type="match status" value="1"/>
</dbReference>
<evidence type="ECO:0000256" key="7">
    <source>
        <dbReference type="ARBA" id="ARBA00051915"/>
    </source>
</evidence>
<dbReference type="InterPro" id="IPR025110">
    <property type="entry name" value="AMP-bd_C"/>
</dbReference>
<evidence type="ECO:0000256" key="1">
    <source>
        <dbReference type="ARBA" id="ARBA00001946"/>
    </source>
</evidence>
<dbReference type="Gene3D" id="3.40.50.12780">
    <property type="entry name" value="N-terminal domain of ligase-like"/>
    <property type="match status" value="1"/>
</dbReference>
<dbReference type="Proteomes" id="UP000316030">
    <property type="component" value="Unassembled WGS sequence"/>
</dbReference>
<dbReference type="EMBL" id="FXTO01000023">
    <property type="protein sequence ID" value="SMO90419.1"/>
    <property type="molecule type" value="Genomic_DNA"/>
</dbReference>
<dbReference type="PANTHER" id="PTHR43767">
    <property type="entry name" value="LONG-CHAIN-FATTY-ACID--COA LIGASE"/>
    <property type="match status" value="1"/>
</dbReference>
<dbReference type="EC" id="6.2.1.44" evidence="8"/>
<evidence type="ECO:0000256" key="4">
    <source>
        <dbReference type="ARBA" id="ARBA00022598"/>
    </source>
</evidence>
<comment type="cofactor">
    <cofactor evidence="1">
        <name>Mg(2+)</name>
        <dbReference type="ChEBI" id="CHEBI:18420"/>
    </cofactor>
</comment>
<keyword evidence="13" id="KW-1185">Reference proteome</keyword>
<dbReference type="FunFam" id="3.30.300.30:FF:000008">
    <property type="entry name" value="2,3-dihydroxybenzoate-AMP ligase"/>
    <property type="match status" value="1"/>
</dbReference>
<accession>A0A521F2L2</accession>
<dbReference type="AlphaFoldDB" id="A0A521F2L2"/>
<evidence type="ECO:0000256" key="6">
    <source>
        <dbReference type="ARBA" id="ARBA00022842"/>
    </source>
</evidence>
<dbReference type="PROSITE" id="PS00455">
    <property type="entry name" value="AMP_BINDING"/>
    <property type="match status" value="1"/>
</dbReference>
<comment type="similarity">
    <text evidence="2">Belongs to the ATP-dependent AMP-binding enzyme family.</text>
</comment>
<protein>
    <recommendedName>
        <fullName evidence="9">3-methylmercaptopropionyl-CoA ligase</fullName>
        <ecNumber evidence="8">6.2.1.44</ecNumber>
    </recommendedName>
</protein>
<dbReference type="Pfam" id="PF00501">
    <property type="entry name" value="AMP-binding"/>
    <property type="match status" value="1"/>
</dbReference>
<dbReference type="Pfam" id="PF13193">
    <property type="entry name" value="AMP-binding_C"/>
    <property type="match status" value="1"/>
</dbReference>
<evidence type="ECO:0000256" key="8">
    <source>
        <dbReference type="ARBA" id="ARBA00066616"/>
    </source>
</evidence>
<dbReference type="GO" id="GO:0016877">
    <property type="term" value="F:ligase activity, forming carbon-sulfur bonds"/>
    <property type="evidence" value="ECO:0007669"/>
    <property type="project" value="UniProtKB-ARBA"/>
</dbReference>
<comment type="catalytic activity">
    <reaction evidence="7">
        <text>3-(methylsulfanyl)propanoate + ATP + CoA = 3-(methylsulfanyl)propanoyl-CoA + AMP + diphosphate</text>
        <dbReference type="Rhea" id="RHEA:43052"/>
        <dbReference type="ChEBI" id="CHEBI:30616"/>
        <dbReference type="ChEBI" id="CHEBI:33019"/>
        <dbReference type="ChEBI" id="CHEBI:49016"/>
        <dbReference type="ChEBI" id="CHEBI:57287"/>
        <dbReference type="ChEBI" id="CHEBI:82815"/>
        <dbReference type="ChEBI" id="CHEBI:456215"/>
        <dbReference type="EC" id="6.2.1.44"/>
    </reaction>
    <physiologicalReaction direction="left-to-right" evidence="7">
        <dbReference type="Rhea" id="RHEA:43053"/>
    </physiologicalReaction>
</comment>
<reference evidence="12 13" key="1">
    <citation type="submission" date="2017-05" db="EMBL/GenBank/DDBJ databases">
        <authorList>
            <person name="Varghese N."/>
            <person name="Submissions S."/>
        </authorList>
    </citation>
    <scope>NUCLEOTIDE SEQUENCE [LARGE SCALE GENOMIC DNA]</scope>
    <source>
        <strain evidence="12 13">DSM 29506</strain>
    </source>
</reference>
<comment type="subunit">
    <text evidence="3">Homodimer.</text>
</comment>
<name>A0A521F2L2_9RHOB</name>
<evidence type="ECO:0000259" key="11">
    <source>
        <dbReference type="Pfam" id="PF13193"/>
    </source>
</evidence>
<feature type="domain" description="AMP-dependent synthetase/ligase" evidence="10">
    <location>
        <begin position="7"/>
        <end position="373"/>
    </location>
</feature>
<evidence type="ECO:0000256" key="5">
    <source>
        <dbReference type="ARBA" id="ARBA00022723"/>
    </source>
</evidence>
<keyword evidence="4 12" id="KW-0436">Ligase</keyword>
<evidence type="ECO:0000256" key="2">
    <source>
        <dbReference type="ARBA" id="ARBA00006432"/>
    </source>
</evidence>
<evidence type="ECO:0000313" key="12">
    <source>
        <dbReference type="EMBL" id="SMO90419.1"/>
    </source>
</evidence>
<dbReference type="InterPro" id="IPR000873">
    <property type="entry name" value="AMP-dep_synth/lig_dom"/>
</dbReference>
<organism evidence="12 13">
    <name type="scientific">Thalassovita litoralis</name>
    <dbReference type="NCBI Taxonomy" id="1010611"/>
    <lineage>
        <taxon>Bacteria</taxon>
        <taxon>Pseudomonadati</taxon>
        <taxon>Pseudomonadota</taxon>
        <taxon>Alphaproteobacteria</taxon>
        <taxon>Rhodobacterales</taxon>
        <taxon>Roseobacteraceae</taxon>
        <taxon>Thalassovita</taxon>
    </lineage>
</organism>
<proteinExistence type="inferred from homology"/>
<dbReference type="SUPFAM" id="SSF56801">
    <property type="entry name" value="Acetyl-CoA synthetase-like"/>
    <property type="match status" value="1"/>
</dbReference>
<evidence type="ECO:0000256" key="3">
    <source>
        <dbReference type="ARBA" id="ARBA00011738"/>
    </source>
</evidence>
<dbReference type="RefSeq" id="WP_142494246.1">
    <property type="nucleotide sequence ID" value="NZ_FXTO01000023.1"/>
</dbReference>
<dbReference type="InterPro" id="IPR050237">
    <property type="entry name" value="ATP-dep_AMP-bd_enzyme"/>
</dbReference>
<dbReference type="GO" id="GO:0046872">
    <property type="term" value="F:metal ion binding"/>
    <property type="evidence" value="ECO:0007669"/>
    <property type="project" value="UniProtKB-KW"/>
</dbReference>
<dbReference type="Gene3D" id="3.30.300.30">
    <property type="match status" value="1"/>
</dbReference>
<evidence type="ECO:0000313" key="13">
    <source>
        <dbReference type="Proteomes" id="UP000316030"/>
    </source>
</evidence>
<feature type="domain" description="AMP-binding enzyme C-terminal" evidence="11">
    <location>
        <begin position="423"/>
        <end position="498"/>
    </location>
</feature>
<dbReference type="InterPro" id="IPR020845">
    <property type="entry name" value="AMP-binding_CS"/>
</dbReference>
<evidence type="ECO:0000259" key="10">
    <source>
        <dbReference type="Pfam" id="PF00501"/>
    </source>
</evidence>
<gene>
    <name evidence="12" type="ORF">SAMN06265173_12318</name>
</gene>
<dbReference type="InterPro" id="IPR045851">
    <property type="entry name" value="AMP-bd_C_sf"/>
</dbReference>
<dbReference type="OrthoDB" id="9803968at2"/>
<evidence type="ECO:0000256" key="9">
    <source>
        <dbReference type="ARBA" id="ARBA00067668"/>
    </source>
</evidence>
<keyword evidence="6" id="KW-0460">Magnesium</keyword>
<dbReference type="InterPro" id="IPR042099">
    <property type="entry name" value="ANL_N_sf"/>
</dbReference>